<comment type="caution">
    <text evidence="1">The sequence shown here is derived from an EMBL/GenBank/DDBJ whole genome shotgun (WGS) entry which is preliminary data.</text>
</comment>
<organism evidence="1">
    <name type="scientific">bioreactor metagenome</name>
    <dbReference type="NCBI Taxonomy" id="1076179"/>
    <lineage>
        <taxon>unclassified sequences</taxon>
        <taxon>metagenomes</taxon>
        <taxon>ecological metagenomes</taxon>
    </lineage>
</organism>
<dbReference type="AlphaFoldDB" id="A0A644ZNH2"/>
<protein>
    <recommendedName>
        <fullName evidence="2">Apea-like HEPN domain-containing protein</fullName>
    </recommendedName>
</protein>
<proteinExistence type="predicted"/>
<gene>
    <name evidence="1" type="ORF">SDC9_89057</name>
</gene>
<dbReference type="EMBL" id="VSSQ01009714">
    <property type="protein sequence ID" value="MPM42392.1"/>
    <property type="molecule type" value="Genomic_DNA"/>
</dbReference>
<name>A0A644ZNH2_9ZZZZ</name>
<accession>A0A644ZNH2</accession>
<reference evidence="1" key="1">
    <citation type="submission" date="2019-08" db="EMBL/GenBank/DDBJ databases">
        <authorList>
            <person name="Kucharzyk K."/>
            <person name="Murdoch R.W."/>
            <person name="Higgins S."/>
            <person name="Loffler F."/>
        </authorList>
    </citation>
    <scope>NUCLEOTIDE SEQUENCE</scope>
</reference>
<evidence type="ECO:0000313" key="1">
    <source>
        <dbReference type="EMBL" id="MPM42392.1"/>
    </source>
</evidence>
<evidence type="ECO:0008006" key="2">
    <source>
        <dbReference type="Google" id="ProtNLM"/>
    </source>
</evidence>
<sequence length="737" mass="83732">MPGRMCQSRRLRGRLNIVRNSTHADKYWGHRPGDLNAEGGCLRLNGQPSGAALSPTTCSDPIDRIHQRVSFLRKLGATHEWIPPIELKNDVKSAQMDQRHRPSNLKARHHKQYPPHIRTIGNPQIMRHSRIKADLPTPQHEALAFFSLSLTEQLFDLTDDSFKAPAFNTFTRTLELQSVASANHAAGIAKEALVPFVEELEWSVAKDPVLDSQQRELCKLHIASIRENLGEPDRIARGVSGLRTVLGEYFSDIKNRIRETIAVRPTRKQDLAALAAIFVVQAEAVGFPRRHTYHVTQNSLIRRLKADDAFDPTTRLNDFFSRFPKERTKYSCLFLSDGEFERFPTLLKIFSISATLNPPTWEGITADQQGFISSKKPDQHFILIDGIEAKSPVKAHQVAANVFGEFAGLVRFFEHRQAYGATSLSLVRDESSARIYRIHDAPDPMHCWVTHTLADEREMLEFATATHGTRFHDISANKLRRAIRLHHSALVSGEAENQLIDLWAALEGLVSRPGRESQRLQYFSECILPALTLTYPEKIFLSVYRDLSQVAPGAHELLLKLEGQDSGFSKFVRIILCAEHEKLRGKFIEELKSHPLLLNKAWRLSENFKNRTAVQQTLRKHRQKVSWHLARIYHMRNSIMHSAKALPSLPTLVENLHVYIDTLIKALQKTAMLSPERLSIDGALQYLSVWERYRLHSITHEAARKNDAAPTDNDVWSIVFGDRLALAPKQEQEPALP</sequence>